<keyword evidence="1" id="KW-0472">Membrane</keyword>
<keyword evidence="1" id="KW-1133">Transmembrane helix</keyword>
<reference evidence="2 3" key="1">
    <citation type="submission" date="2016-10" db="EMBL/GenBank/DDBJ databases">
        <authorList>
            <person name="de Groot N.N."/>
        </authorList>
    </citation>
    <scope>NUCLEOTIDE SEQUENCE [LARGE SCALE GENOMIC DNA]</scope>
    <source>
        <strain evidence="2 3">743A</strain>
    </source>
</reference>
<feature type="transmembrane region" description="Helical" evidence="1">
    <location>
        <begin position="12"/>
        <end position="36"/>
    </location>
</feature>
<sequence>MGEKVYKTMKSVGIVNLVMGIVLISIGVAVGTVMLVSGGRLIKNKSEVLF</sequence>
<organism evidence="2 3">
    <name type="scientific">Anaeromicropila populeti</name>
    <dbReference type="NCBI Taxonomy" id="37658"/>
    <lineage>
        <taxon>Bacteria</taxon>
        <taxon>Bacillati</taxon>
        <taxon>Bacillota</taxon>
        <taxon>Clostridia</taxon>
        <taxon>Lachnospirales</taxon>
        <taxon>Lachnospiraceae</taxon>
        <taxon>Anaeromicropila</taxon>
    </lineage>
</organism>
<keyword evidence="3" id="KW-1185">Reference proteome</keyword>
<gene>
    <name evidence="2" type="ORF">SAMN05661086_01581</name>
</gene>
<accession>A0A1I6JCZ1</accession>
<proteinExistence type="predicted"/>
<keyword evidence="1" id="KW-0812">Transmembrane</keyword>
<protein>
    <submittedName>
        <fullName evidence="2">Uncharacterized protein</fullName>
    </submittedName>
</protein>
<dbReference type="Proteomes" id="UP000199659">
    <property type="component" value="Unassembled WGS sequence"/>
</dbReference>
<name>A0A1I6JCZ1_9FIRM</name>
<evidence type="ECO:0000313" key="2">
    <source>
        <dbReference type="EMBL" id="SFR76895.1"/>
    </source>
</evidence>
<dbReference type="STRING" id="37658.SAMN05661086_01581"/>
<dbReference type="EMBL" id="FOYZ01000005">
    <property type="protein sequence ID" value="SFR76895.1"/>
    <property type="molecule type" value="Genomic_DNA"/>
</dbReference>
<dbReference type="AlphaFoldDB" id="A0A1I6JCZ1"/>
<dbReference type="RefSeq" id="WP_177214620.1">
    <property type="nucleotide sequence ID" value="NZ_FOYZ01000005.1"/>
</dbReference>
<evidence type="ECO:0000313" key="3">
    <source>
        <dbReference type="Proteomes" id="UP000199659"/>
    </source>
</evidence>
<evidence type="ECO:0000256" key="1">
    <source>
        <dbReference type="SAM" id="Phobius"/>
    </source>
</evidence>